<reference evidence="2 3" key="1">
    <citation type="submission" date="2019-06" db="EMBL/GenBank/DDBJ databases">
        <title>Pac Bio to generate improved reference genome sequences for organisms with transposon mutant libraries (support for FEBA project).</title>
        <authorList>
            <person name="Blow M."/>
        </authorList>
    </citation>
    <scope>NUCLEOTIDE SEQUENCE [LARGE SCALE GENOMIC DNA]</scope>
    <source>
        <strain evidence="2 3">USDA 1844</strain>
    </source>
</reference>
<dbReference type="RefSeq" id="WP_022713645.1">
    <property type="nucleotide sequence ID" value="NZ_ATTQ01000003.1"/>
</dbReference>
<evidence type="ECO:0000313" key="2">
    <source>
        <dbReference type="EMBL" id="TVZ74124.1"/>
    </source>
</evidence>
<dbReference type="AlphaFoldDB" id="A0A559THP6"/>
<dbReference type="EMBL" id="VISO01000002">
    <property type="protein sequence ID" value="TVZ74124.1"/>
    <property type="molecule type" value="Genomic_DNA"/>
</dbReference>
<name>A0A559THP6_9HYPH</name>
<sequence>MSRPVRTRGPVRRGFGLQTEATQPRSEKWVMPDERRDVFSDDVTEDIYHCWALAVVLVQEPAF</sequence>
<evidence type="ECO:0000313" key="3">
    <source>
        <dbReference type="Proteomes" id="UP000319824"/>
    </source>
</evidence>
<gene>
    <name evidence="2" type="ORF">BCL32_2442</name>
</gene>
<feature type="region of interest" description="Disordered" evidence="1">
    <location>
        <begin position="1"/>
        <end position="29"/>
    </location>
</feature>
<feature type="compositionally biased region" description="Basic residues" evidence="1">
    <location>
        <begin position="1"/>
        <end position="11"/>
    </location>
</feature>
<protein>
    <submittedName>
        <fullName evidence="2">Uncharacterized protein</fullName>
    </submittedName>
</protein>
<proteinExistence type="predicted"/>
<evidence type="ECO:0000256" key="1">
    <source>
        <dbReference type="SAM" id="MobiDB-lite"/>
    </source>
</evidence>
<dbReference type="Proteomes" id="UP000319824">
    <property type="component" value="Unassembled WGS sequence"/>
</dbReference>
<organism evidence="2 3">
    <name type="scientific">Rhizobium mongolense USDA 1844</name>
    <dbReference type="NCBI Taxonomy" id="1079460"/>
    <lineage>
        <taxon>Bacteria</taxon>
        <taxon>Pseudomonadati</taxon>
        <taxon>Pseudomonadota</taxon>
        <taxon>Alphaproteobacteria</taxon>
        <taxon>Hyphomicrobiales</taxon>
        <taxon>Rhizobiaceae</taxon>
        <taxon>Rhizobium/Agrobacterium group</taxon>
        <taxon>Rhizobium</taxon>
    </lineage>
</organism>
<accession>A0A559THP6</accession>
<comment type="caution">
    <text evidence="2">The sequence shown here is derived from an EMBL/GenBank/DDBJ whole genome shotgun (WGS) entry which is preliminary data.</text>
</comment>